<gene>
    <name evidence="1" type="primary">HIR3</name>
    <name evidence="1" type="ORF">AK812_SmicGene29978</name>
</gene>
<evidence type="ECO:0000313" key="2">
    <source>
        <dbReference type="Proteomes" id="UP000186817"/>
    </source>
</evidence>
<dbReference type="OrthoDB" id="434619at2759"/>
<sequence length="589" mass="65707">MPTAGLWLLEPGAPRIRLPSALYDVKCDPGFRCVSKVSDFGLHHDGNYRAEDLGKDAIAARYNSAYEVGCPARGTSHALGQCTDVGLGPQFYCWSPQRFEAGETAPCGAEDSGKCLCVRNTSNAGDTLDKEVPNQHAQVKEGEDLQTGMWPVETYKQLKCRECSQHDQSQEDCLACAPKCDYGTKELSGIKITGCFNSENYAFDKKEAEKQAAERLKEATKDAPQGEAAVKQELQAYETKETPETESKRLSVIPHYRLWDPKAHDDFGDLKQPRPETGGYFQGEKLPWEGRDTFLSARAWVDRFPQAAPHIQHLLDKVYTLLATKGNLGAIPCDGTGTRNAGIGQLIIGTQTSQKACNEMQETDRFFALERFGKFDRTFEASKAGCRTFQISDNVFVYVLVAVQHTVTAEGAQALYKLEDVSEQLDSYVWSLDECFERKEEISLAVECFGPDTEKLKTEMVQFGLTILKARSDPENSLSLIWEGVDHYRKYSLWFCQVYTRENRQTIGTSNTEINKQKRLRASVADKSKAAEASADAAQLAGEGIGIMFNIREGEDTWDYDYGYDEATANTVVLFLERIEKKVVLEAGK</sequence>
<name>A0A1Q9D0G3_SYMMI</name>
<organism evidence="1 2">
    <name type="scientific">Symbiodinium microadriaticum</name>
    <name type="common">Dinoflagellate</name>
    <name type="synonym">Zooxanthella microadriatica</name>
    <dbReference type="NCBI Taxonomy" id="2951"/>
    <lineage>
        <taxon>Eukaryota</taxon>
        <taxon>Sar</taxon>
        <taxon>Alveolata</taxon>
        <taxon>Dinophyceae</taxon>
        <taxon>Suessiales</taxon>
        <taxon>Symbiodiniaceae</taxon>
        <taxon>Symbiodinium</taxon>
    </lineage>
</organism>
<reference evidence="1 2" key="1">
    <citation type="submission" date="2016-02" db="EMBL/GenBank/DDBJ databases">
        <title>Genome analysis of coral dinoflagellate symbionts highlights evolutionary adaptations to a symbiotic lifestyle.</title>
        <authorList>
            <person name="Aranda M."/>
            <person name="Li Y."/>
            <person name="Liew Y.J."/>
            <person name="Baumgarten S."/>
            <person name="Simakov O."/>
            <person name="Wilson M."/>
            <person name="Piel J."/>
            <person name="Ashoor H."/>
            <person name="Bougouffa S."/>
            <person name="Bajic V.B."/>
            <person name="Ryu T."/>
            <person name="Ravasi T."/>
            <person name="Bayer T."/>
            <person name="Micklem G."/>
            <person name="Kim H."/>
            <person name="Bhak J."/>
            <person name="Lajeunesse T.C."/>
            <person name="Voolstra C.R."/>
        </authorList>
    </citation>
    <scope>NUCLEOTIDE SEQUENCE [LARGE SCALE GENOMIC DNA]</scope>
    <source>
        <strain evidence="1 2">CCMP2467</strain>
    </source>
</reference>
<protein>
    <submittedName>
        <fullName evidence="1">Hypersensitive-induced response protein 3</fullName>
    </submittedName>
</protein>
<proteinExistence type="predicted"/>
<keyword evidence="2" id="KW-1185">Reference proteome</keyword>
<accession>A0A1Q9D0G3</accession>
<dbReference type="EMBL" id="LSRX01000802">
    <property type="protein sequence ID" value="OLP88652.1"/>
    <property type="molecule type" value="Genomic_DNA"/>
</dbReference>
<dbReference type="AlphaFoldDB" id="A0A1Q9D0G3"/>
<evidence type="ECO:0000313" key="1">
    <source>
        <dbReference type="EMBL" id="OLP88652.1"/>
    </source>
</evidence>
<dbReference type="Proteomes" id="UP000186817">
    <property type="component" value="Unassembled WGS sequence"/>
</dbReference>
<comment type="caution">
    <text evidence="1">The sequence shown here is derived from an EMBL/GenBank/DDBJ whole genome shotgun (WGS) entry which is preliminary data.</text>
</comment>